<dbReference type="PROSITE" id="PS50110">
    <property type="entry name" value="RESPONSE_REGULATORY"/>
    <property type="match status" value="1"/>
</dbReference>
<dbReference type="Proteomes" id="UP000800235">
    <property type="component" value="Unassembled WGS sequence"/>
</dbReference>
<gene>
    <name evidence="6" type="ORF">EJ08DRAFT_713029</name>
</gene>
<dbReference type="InterPro" id="IPR050956">
    <property type="entry name" value="2C_system_His_kinase"/>
</dbReference>
<dbReference type="Gene3D" id="3.40.50.2300">
    <property type="match status" value="1"/>
</dbReference>
<dbReference type="InterPro" id="IPR004358">
    <property type="entry name" value="Sig_transdc_His_kin-like_C"/>
</dbReference>
<dbReference type="InterPro" id="IPR011006">
    <property type="entry name" value="CheY-like_superfamily"/>
</dbReference>
<dbReference type="Pfam" id="PF00072">
    <property type="entry name" value="Response_reg"/>
    <property type="match status" value="1"/>
</dbReference>
<dbReference type="Pfam" id="PF13188">
    <property type="entry name" value="PAS_8"/>
    <property type="match status" value="1"/>
</dbReference>
<dbReference type="SUPFAM" id="SSF55874">
    <property type="entry name" value="ATPase domain of HSP90 chaperone/DNA topoisomerase II/histidine kinase"/>
    <property type="match status" value="1"/>
</dbReference>
<comment type="caution">
    <text evidence="6">The sequence shown here is derived from an EMBL/GenBank/DDBJ whole genome shotgun (WGS) entry which is preliminary data.</text>
</comment>
<evidence type="ECO:0000313" key="6">
    <source>
        <dbReference type="EMBL" id="KAF2431352.1"/>
    </source>
</evidence>
<sequence>MPGEWESIGLKEFLENDLRPSFCVDITEEPGPRLCYKNKFLTTEYEFNDTILLNRSKGSAAFAIWALSPATTSLAPSFHYCGRAWVANTVRDRWRVIQASNLDPYRPKTCESTSSSSHDIAPNAAVALRNRLTEFQTLQHEWTRVEEPPCSEHIQLLLEWDWASTPYGPLECWSPLLRLMSNLIIADPEPAAMYWGPQLLNFYNEAFVTILNEKHPKSLGEPYAQTWAELYADGAVAQILDEFWRSGFEDAKTTVMAHQTYPLRNGSKLEERIFNFSLIPIIDENGHTAGIYQRLSEVTPDHLNDRRSESVRMISQLTAGEEDPEAFFTSIIRGLADNDKDFPFALLYSMGPAINDGARGFSFKEALDLGTVRLEGFIGVPLDSEGFPTINDCLLSDNDFMVAVRVVCQSGEIEIFDLEDRPDIKVNIMENPPTRGFGDEPHCAIICPIAPTTAKGVLAILVLGINPRRPWDSHYADFVRGLSRVISSSLASVLLVNEQKRLAGKAVEMEQRAMAMVHTSPVGNFLMDMEGQMLYVNERWIEVTGYKHGHHFWPKSWLEVIREEYLDIMAENWRRLTEEKRAVSFELALYKPWHSIDPTTSEQITGPSYIIAAATVQQIGNNWYISGALTDISYQKWVEGLQSQRRQEAVELKRQQENFMDMTSHEMRNPLSVCIPLPQPPTSRRSSRTAVAGSSANIEDPVEFAIESARIITLCAQHQKRIIDDVLILSKVDANLIEIHPIDVQPRVLVENVVKMFAAELVAKDVTLSLEFEPFFHEMNIDWVKLDPGRLLQVLINLVTNSIKFTAESKERKITIALGASTEPPEESRCGVRYMHQSQDQVFDDLTSKAGWGTREILYLQFQVKDTGRGMNDDEMKLLFQRFSQSSPRTHTQYGGSGLGLFIARLLTRLQGGEIGVSSSAGQGSTFAFYIKTRRSETPHGAEVNTLVPEINTPEGVADPDSPGLTPLPPRDCSDLTILIVEDNLVNQRVLQKQLRSCGFRIQIANNGQEALDAVRSSHFWRDNGEGGTPLSLILMDIEMPIMNGMEATRNIRLFQAEGKLTEHVPIVAISANARSEQIAQVKESGVDDSLSKPFRIPDLLNKIEMFLGPLEKG</sequence>
<dbReference type="SMART" id="SM00387">
    <property type="entry name" value="HATPase_c"/>
    <property type="match status" value="1"/>
</dbReference>
<dbReference type="Pfam" id="PF02518">
    <property type="entry name" value="HATPase_c"/>
    <property type="match status" value="1"/>
</dbReference>
<dbReference type="CDD" id="cd17546">
    <property type="entry name" value="REC_hyHK_CKI1_RcsC-like"/>
    <property type="match status" value="1"/>
</dbReference>
<dbReference type="InterPro" id="IPR036097">
    <property type="entry name" value="HisK_dim/P_sf"/>
</dbReference>
<dbReference type="InterPro" id="IPR005467">
    <property type="entry name" value="His_kinase_dom"/>
</dbReference>
<dbReference type="PANTHER" id="PTHR43719:SF30">
    <property type="entry name" value="TWO-COMPONENT SYSTEM RESPONSE REGULATOR"/>
    <property type="match status" value="1"/>
</dbReference>
<dbReference type="InterPro" id="IPR036890">
    <property type="entry name" value="HATPase_C_sf"/>
</dbReference>
<proteinExistence type="predicted"/>
<dbReference type="Pfam" id="PF26131">
    <property type="entry name" value="PAS-like"/>
    <property type="match status" value="1"/>
</dbReference>
<dbReference type="Gene3D" id="1.10.287.130">
    <property type="match status" value="1"/>
</dbReference>
<feature type="domain" description="Histidine kinase" evidence="3">
    <location>
        <begin position="662"/>
        <end position="935"/>
    </location>
</feature>
<dbReference type="AlphaFoldDB" id="A0A9P4NTE1"/>
<dbReference type="CDD" id="cd00082">
    <property type="entry name" value="HisKA"/>
    <property type="match status" value="1"/>
</dbReference>
<name>A0A9P4NTE1_9PEZI</name>
<dbReference type="InterPro" id="IPR003594">
    <property type="entry name" value="HATPase_dom"/>
</dbReference>
<dbReference type="PRINTS" id="PR00344">
    <property type="entry name" value="BCTRLSENSOR"/>
</dbReference>
<dbReference type="SUPFAM" id="SSF47384">
    <property type="entry name" value="Homodimeric domain of signal transducing histidine kinase"/>
    <property type="match status" value="1"/>
</dbReference>
<evidence type="ECO:0000259" key="5">
    <source>
        <dbReference type="PROSITE" id="PS50112"/>
    </source>
</evidence>
<protein>
    <recommendedName>
        <fullName evidence="8">Histidine kinase</fullName>
    </recommendedName>
</protein>
<evidence type="ECO:0000256" key="2">
    <source>
        <dbReference type="PROSITE-ProRule" id="PRU00169"/>
    </source>
</evidence>
<accession>A0A9P4NTE1</accession>
<evidence type="ECO:0000313" key="7">
    <source>
        <dbReference type="Proteomes" id="UP000800235"/>
    </source>
</evidence>
<dbReference type="EMBL" id="MU007032">
    <property type="protein sequence ID" value="KAF2431352.1"/>
    <property type="molecule type" value="Genomic_DNA"/>
</dbReference>
<dbReference type="SMART" id="SM00448">
    <property type="entry name" value="REC"/>
    <property type="match status" value="1"/>
</dbReference>
<organism evidence="6 7">
    <name type="scientific">Tothia fuscella</name>
    <dbReference type="NCBI Taxonomy" id="1048955"/>
    <lineage>
        <taxon>Eukaryota</taxon>
        <taxon>Fungi</taxon>
        <taxon>Dikarya</taxon>
        <taxon>Ascomycota</taxon>
        <taxon>Pezizomycotina</taxon>
        <taxon>Dothideomycetes</taxon>
        <taxon>Pleosporomycetidae</taxon>
        <taxon>Venturiales</taxon>
        <taxon>Cylindrosympodiaceae</taxon>
        <taxon>Tothia</taxon>
    </lineage>
</organism>
<dbReference type="InterPro" id="IPR003661">
    <property type="entry name" value="HisK_dim/P_dom"/>
</dbReference>
<evidence type="ECO:0000259" key="4">
    <source>
        <dbReference type="PROSITE" id="PS50110"/>
    </source>
</evidence>
<evidence type="ECO:0000259" key="3">
    <source>
        <dbReference type="PROSITE" id="PS50109"/>
    </source>
</evidence>
<feature type="domain" description="PAS" evidence="5">
    <location>
        <begin position="509"/>
        <end position="546"/>
    </location>
</feature>
<dbReference type="OrthoDB" id="60033at2759"/>
<keyword evidence="7" id="KW-1185">Reference proteome</keyword>
<dbReference type="Gene3D" id="3.30.565.10">
    <property type="entry name" value="Histidine kinase-like ATPase, C-terminal domain"/>
    <property type="match status" value="1"/>
</dbReference>
<feature type="modified residue" description="4-aspartylphosphate" evidence="2">
    <location>
        <position position="1037"/>
    </location>
</feature>
<dbReference type="InterPro" id="IPR001789">
    <property type="entry name" value="Sig_transdc_resp-reg_receiver"/>
</dbReference>
<dbReference type="SUPFAM" id="SSF55785">
    <property type="entry name" value="PYP-like sensor domain (PAS domain)"/>
    <property type="match status" value="1"/>
</dbReference>
<dbReference type="InterPro" id="IPR035965">
    <property type="entry name" value="PAS-like_dom_sf"/>
</dbReference>
<dbReference type="PANTHER" id="PTHR43719">
    <property type="entry name" value="TWO-COMPONENT HISTIDINE KINASE"/>
    <property type="match status" value="1"/>
</dbReference>
<dbReference type="PROSITE" id="PS50109">
    <property type="entry name" value="HIS_KIN"/>
    <property type="match status" value="1"/>
</dbReference>
<dbReference type="PROSITE" id="PS50112">
    <property type="entry name" value="PAS"/>
    <property type="match status" value="1"/>
</dbReference>
<dbReference type="InterPro" id="IPR000014">
    <property type="entry name" value="PAS"/>
</dbReference>
<reference evidence="6" key="1">
    <citation type="journal article" date="2020" name="Stud. Mycol.">
        <title>101 Dothideomycetes genomes: a test case for predicting lifestyles and emergence of pathogens.</title>
        <authorList>
            <person name="Haridas S."/>
            <person name="Albert R."/>
            <person name="Binder M."/>
            <person name="Bloem J."/>
            <person name="Labutti K."/>
            <person name="Salamov A."/>
            <person name="Andreopoulos B."/>
            <person name="Baker S."/>
            <person name="Barry K."/>
            <person name="Bills G."/>
            <person name="Bluhm B."/>
            <person name="Cannon C."/>
            <person name="Castanera R."/>
            <person name="Culley D."/>
            <person name="Daum C."/>
            <person name="Ezra D."/>
            <person name="Gonzalez J."/>
            <person name="Henrissat B."/>
            <person name="Kuo A."/>
            <person name="Liang C."/>
            <person name="Lipzen A."/>
            <person name="Lutzoni F."/>
            <person name="Magnuson J."/>
            <person name="Mondo S."/>
            <person name="Nolan M."/>
            <person name="Ohm R."/>
            <person name="Pangilinan J."/>
            <person name="Park H.-J."/>
            <person name="Ramirez L."/>
            <person name="Alfaro M."/>
            <person name="Sun H."/>
            <person name="Tritt A."/>
            <person name="Yoshinaga Y."/>
            <person name="Zwiers L.-H."/>
            <person name="Turgeon B."/>
            <person name="Goodwin S."/>
            <person name="Spatafora J."/>
            <person name="Crous P."/>
            <person name="Grigoriev I."/>
        </authorList>
    </citation>
    <scope>NUCLEOTIDE SEQUENCE</scope>
    <source>
        <strain evidence="6">CBS 130266</strain>
    </source>
</reference>
<evidence type="ECO:0008006" key="8">
    <source>
        <dbReference type="Google" id="ProtNLM"/>
    </source>
</evidence>
<dbReference type="InterPro" id="IPR058846">
    <property type="entry name" value="PAS-like"/>
</dbReference>
<keyword evidence="1 2" id="KW-0597">Phosphoprotein</keyword>
<dbReference type="SUPFAM" id="SSF52172">
    <property type="entry name" value="CheY-like"/>
    <property type="match status" value="1"/>
</dbReference>
<dbReference type="GO" id="GO:0000155">
    <property type="term" value="F:phosphorelay sensor kinase activity"/>
    <property type="evidence" value="ECO:0007669"/>
    <property type="project" value="InterPro"/>
</dbReference>
<evidence type="ECO:0000256" key="1">
    <source>
        <dbReference type="ARBA" id="ARBA00022553"/>
    </source>
</evidence>
<feature type="domain" description="Response regulatory" evidence="4">
    <location>
        <begin position="977"/>
        <end position="1108"/>
    </location>
</feature>
<dbReference type="NCBIfam" id="TIGR00229">
    <property type="entry name" value="sensory_box"/>
    <property type="match status" value="1"/>
</dbReference>
<dbReference type="Gene3D" id="3.30.450.20">
    <property type="entry name" value="PAS domain"/>
    <property type="match status" value="2"/>
</dbReference>